<dbReference type="SUPFAM" id="SSF52540">
    <property type="entry name" value="P-loop containing nucleoside triphosphate hydrolases"/>
    <property type="match status" value="1"/>
</dbReference>
<feature type="region of interest" description="Disordered" evidence="6">
    <location>
        <begin position="514"/>
        <end position="635"/>
    </location>
</feature>
<comment type="caution">
    <text evidence="8">The sequence shown here is derived from an EMBL/GenBank/DDBJ whole genome shotgun (WGS) entry which is preliminary data.</text>
</comment>
<evidence type="ECO:0000313" key="8">
    <source>
        <dbReference type="EMBL" id="KAL1520710.1"/>
    </source>
</evidence>
<dbReference type="InterPro" id="IPR024929">
    <property type="entry name" value="GNL2_CP_dom"/>
</dbReference>
<accession>A0AB34JFF8</accession>
<feature type="compositionally biased region" description="Acidic residues" evidence="6">
    <location>
        <begin position="518"/>
        <end position="584"/>
    </location>
</feature>
<dbReference type="GO" id="GO:0005525">
    <property type="term" value="F:GTP binding"/>
    <property type="evidence" value="ECO:0007669"/>
    <property type="project" value="UniProtKB-KW"/>
</dbReference>
<keyword evidence="2 5" id="KW-0547">Nucleotide-binding</keyword>
<evidence type="ECO:0000256" key="2">
    <source>
        <dbReference type="ARBA" id="ARBA00022741"/>
    </source>
</evidence>
<dbReference type="InterPro" id="IPR023179">
    <property type="entry name" value="GTP-bd_ortho_bundle_sf"/>
</dbReference>
<keyword evidence="3 5" id="KW-0342">GTP-binding</keyword>
<reference evidence="8 9" key="1">
    <citation type="journal article" date="2024" name="Science">
        <title>Giant polyketide synthase enzymes in the biosynthesis of giant marine polyether toxins.</title>
        <authorList>
            <person name="Fallon T.R."/>
            <person name="Shende V.V."/>
            <person name="Wierzbicki I.H."/>
            <person name="Pendleton A.L."/>
            <person name="Watervoot N.F."/>
            <person name="Auber R.P."/>
            <person name="Gonzalez D.J."/>
            <person name="Wisecaver J.H."/>
            <person name="Moore B.S."/>
        </authorList>
    </citation>
    <scope>NUCLEOTIDE SEQUENCE [LARGE SCALE GENOMIC DNA]</scope>
    <source>
        <strain evidence="8 9">12B1</strain>
    </source>
</reference>
<dbReference type="EMBL" id="JBGBPQ010000008">
    <property type="protein sequence ID" value="KAL1520710.1"/>
    <property type="molecule type" value="Genomic_DNA"/>
</dbReference>
<dbReference type="Proteomes" id="UP001515480">
    <property type="component" value="Unassembled WGS sequence"/>
</dbReference>
<evidence type="ECO:0000256" key="3">
    <source>
        <dbReference type="ARBA" id="ARBA00023134"/>
    </source>
</evidence>
<feature type="region of interest" description="Disordered" evidence="6">
    <location>
        <begin position="1"/>
        <end position="40"/>
    </location>
</feature>
<dbReference type="AlphaFoldDB" id="A0AB34JFF8"/>
<evidence type="ECO:0000256" key="1">
    <source>
        <dbReference type="ARBA" id="ARBA00004604"/>
    </source>
</evidence>
<evidence type="ECO:0000256" key="6">
    <source>
        <dbReference type="SAM" id="MobiDB-lite"/>
    </source>
</evidence>
<comment type="function">
    <text evidence="5">GTPase that associates with pre-60S ribosomal subunits in the nucleolus and is required for their nuclear export and maturation.</text>
</comment>
<comment type="subcellular location">
    <subcellularLocation>
        <location evidence="1 5">Nucleus</location>
        <location evidence="1 5">Nucleolus</location>
    </subcellularLocation>
</comment>
<keyword evidence="9" id="KW-1185">Reference proteome</keyword>
<dbReference type="Pfam" id="PF01926">
    <property type="entry name" value="MMR_HSR1"/>
    <property type="match status" value="1"/>
</dbReference>
<dbReference type="PANTHER" id="PTHR11089:SF9">
    <property type="entry name" value="NUCLEOLAR GTP-BINDING PROTEIN 2"/>
    <property type="match status" value="1"/>
</dbReference>
<feature type="domain" description="CP-type G" evidence="7">
    <location>
        <begin position="209"/>
        <end position="370"/>
    </location>
</feature>
<dbReference type="Gene3D" id="1.10.1580.10">
    <property type="match status" value="1"/>
</dbReference>
<dbReference type="InterPro" id="IPR030378">
    <property type="entry name" value="G_CP_dom"/>
</dbReference>
<dbReference type="PRINTS" id="PR00326">
    <property type="entry name" value="GTP1OBG"/>
</dbReference>
<dbReference type="InterPro" id="IPR006073">
    <property type="entry name" value="GTP-bd"/>
</dbReference>
<evidence type="ECO:0000256" key="5">
    <source>
        <dbReference type="RuleBase" id="RU364023"/>
    </source>
</evidence>
<dbReference type="FunFam" id="3.40.50.300:FF:000559">
    <property type="entry name" value="Nuclear/nucleolar GTPase 2"/>
    <property type="match status" value="1"/>
</dbReference>
<dbReference type="Pfam" id="PF08153">
    <property type="entry name" value="NGP1NT"/>
    <property type="match status" value="1"/>
</dbReference>
<name>A0AB34JFF8_PRYPA</name>
<dbReference type="InterPro" id="IPR012971">
    <property type="entry name" value="NOG2_N_dom"/>
</dbReference>
<evidence type="ECO:0000259" key="7">
    <source>
        <dbReference type="PROSITE" id="PS51721"/>
    </source>
</evidence>
<keyword evidence="4 5" id="KW-0539">Nucleus</keyword>
<dbReference type="FunFam" id="1.10.1580.10:FF:000001">
    <property type="entry name" value="Nucleolar GTP-binding protein 2"/>
    <property type="match status" value="1"/>
</dbReference>
<feature type="compositionally biased region" description="Basic and acidic residues" evidence="6">
    <location>
        <begin position="599"/>
        <end position="615"/>
    </location>
</feature>
<organism evidence="8 9">
    <name type="scientific">Prymnesium parvum</name>
    <name type="common">Toxic golden alga</name>
    <dbReference type="NCBI Taxonomy" id="97485"/>
    <lineage>
        <taxon>Eukaryota</taxon>
        <taxon>Haptista</taxon>
        <taxon>Haptophyta</taxon>
        <taxon>Prymnesiophyceae</taxon>
        <taxon>Prymnesiales</taxon>
        <taxon>Prymnesiaceae</taxon>
        <taxon>Prymnesium</taxon>
    </lineage>
</organism>
<proteinExistence type="inferred from homology"/>
<sequence>MPKSRGAANGARHGGAASTNPNRTATSKAKASASSVRSKSTINRLNMYRAKVKRNKSGKIVKGGLAVGDTVREMKAARVQPDRRWFGNTRVVGQKELTEFREQMEAASADPYAVVLKRNKLPLSLVSTHNTKKGRVDLLRAESFQATFGKNQQRKRPKLGSSELADLLAAAETRAAAYTEEGDTNISREVELVGPKNYIFDAGQSKRIRSELFKVIDSSDVVIEVLDARDPLGTRAPHAEGFIKKEAKHKHLVFLLNKCDLVPTNVTAAWLKHLSKEAPTLAFHASITNPFGKGSLINLLRQFAKLHSDKKQISVGFIGYPNVGKSSVINTLKKKKVCKVAPIPGETKVWQYITLMKSIYLVDCPGTVQPSGNSEEDAVLKGVVRIEQLRQADDYIEELLKRVKPEYIQRTYGIREWTDHIDFLEQYATKIGKLLKGGEPDINAAAKLVLHDFQRGRLPYFVPPPGYTHTDRRMAREEAAAAAQKLAESGVPVVNQKANLKALKDLVPVHAFTAEHDDGIEEGSDEDDGGVIENFDDEIVTDDEDEDEDGEGEEGDDGEEGEEEDEDGEEEEEEESDEEEDDVELVVAPPNRGKSPATADDRVPRSRSNRSERAPTKGGASKPSGGISWEDVFDE</sequence>
<dbReference type="Gene3D" id="3.40.50.300">
    <property type="entry name" value="P-loop containing nucleotide triphosphate hydrolases"/>
    <property type="match status" value="1"/>
</dbReference>
<dbReference type="PROSITE" id="PS51721">
    <property type="entry name" value="G_CP"/>
    <property type="match status" value="1"/>
</dbReference>
<dbReference type="CDD" id="cd01858">
    <property type="entry name" value="NGP_1"/>
    <property type="match status" value="1"/>
</dbReference>
<evidence type="ECO:0000256" key="4">
    <source>
        <dbReference type="ARBA" id="ARBA00023242"/>
    </source>
</evidence>
<dbReference type="InterPro" id="IPR050755">
    <property type="entry name" value="TRAFAC_YlqF/YawG_RiboMat"/>
</dbReference>
<evidence type="ECO:0000313" key="9">
    <source>
        <dbReference type="Proteomes" id="UP001515480"/>
    </source>
</evidence>
<dbReference type="InterPro" id="IPR027417">
    <property type="entry name" value="P-loop_NTPase"/>
</dbReference>
<protein>
    <recommendedName>
        <fullName evidence="5">Nucleolar GTP-binding protein 2</fullName>
    </recommendedName>
</protein>
<comment type="similarity">
    <text evidence="5">Belongs to the TRAFAC class YlqF/YawG GTPase family. NOG2 subfamily.</text>
</comment>
<dbReference type="PANTHER" id="PTHR11089">
    <property type="entry name" value="GTP-BINDING PROTEIN-RELATED"/>
    <property type="match status" value="1"/>
</dbReference>
<gene>
    <name evidence="8" type="ORF">AB1Y20_022279</name>
</gene>
<dbReference type="GO" id="GO:0005730">
    <property type="term" value="C:nucleolus"/>
    <property type="evidence" value="ECO:0007669"/>
    <property type="project" value="UniProtKB-SubCell"/>
</dbReference>